<accession>A0A0M9A9P1</accession>
<dbReference type="AlphaFoldDB" id="A0A0M9A9P1"/>
<keyword evidence="3" id="KW-1185">Reference proteome</keyword>
<sequence length="377" mass="42693">MLMLRISELSTQPQCEYREILEPESHEIVFLNYSGVGALETPKSMGHSPTTPSKVLKLQHSRANRAEFEPHQNQIEIESGSRKMLKIISIVNACSKRSKSDKDLAKSFAETFAYVVRQTKMDVDQKMKELKDLFAKTGEELSELVSNNEKFVKEEMRKVEETVRRDTEVSAAGKMDRLRDVKGAYDEGIKICNEKAANALRAAKTACDRRIQEADALRDAMRQVLKDCLRTNDFVKCIASETREAVKQRKRISNELRETMKSAEASVAEQLQEVVKCHANAQAEALRKLQKILSDTKDRAKDNPCNNYLANGRKYAIFIFSYSSDARTNAVTSCARQTASEKPETLPSGGHQTVRYDIQPRHRSPSKSDRARIVKVD</sequence>
<proteinExistence type="predicted"/>
<evidence type="ECO:0000313" key="2">
    <source>
        <dbReference type="EMBL" id="KOX78709.1"/>
    </source>
</evidence>
<reference evidence="2 3" key="1">
    <citation type="submission" date="2015-07" db="EMBL/GenBank/DDBJ databases">
        <title>The genome of Melipona quadrifasciata.</title>
        <authorList>
            <person name="Pan H."/>
            <person name="Kapheim K."/>
        </authorList>
    </citation>
    <scope>NUCLEOTIDE SEQUENCE [LARGE SCALE GENOMIC DNA]</scope>
    <source>
        <strain evidence="2">0111107301</strain>
        <tissue evidence="2">Whole body</tissue>
    </source>
</reference>
<feature type="region of interest" description="Disordered" evidence="1">
    <location>
        <begin position="338"/>
        <end position="377"/>
    </location>
</feature>
<evidence type="ECO:0000313" key="3">
    <source>
        <dbReference type="Proteomes" id="UP000053105"/>
    </source>
</evidence>
<protein>
    <submittedName>
        <fullName evidence="2">Uncharacterized protein</fullName>
    </submittedName>
</protein>
<dbReference type="EMBL" id="KQ435720">
    <property type="protein sequence ID" value="KOX78709.1"/>
    <property type="molecule type" value="Genomic_DNA"/>
</dbReference>
<organism evidence="2 3">
    <name type="scientific">Melipona quadrifasciata</name>
    <dbReference type="NCBI Taxonomy" id="166423"/>
    <lineage>
        <taxon>Eukaryota</taxon>
        <taxon>Metazoa</taxon>
        <taxon>Ecdysozoa</taxon>
        <taxon>Arthropoda</taxon>
        <taxon>Hexapoda</taxon>
        <taxon>Insecta</taxon>
        <taxon>Pterygota</taxon>
        <taxon>Neoptera</taxon>
        <taxon>Endopterygota</taxon>
        <taxon>Hymenoptera</taxon>
        <taxon>Apocrita</taxon>
        <taxon>Aculeata</taxon>
        <taxon>Apoidea</taxon>
        <taxon>Anthophila</taxon>
        <taxon>Apidae</taxon>
        <taxon>Melipona</taxon>
    </lineage>
</organism>
<evidence type="ECO:0000256" key="1">
    <source>
        <dbReference type="SAM" id="MobiDB-lite"/>
    </source>
</evidence>
<gene>
    <name evidence="2" type="ORF">WN51_07570</name>
</gene>
<feature type="compositionally biased region" description="Basic and acidic residues" evidence="1">
    <location>
        <begin position="366"/>
        <end position="377"/>
    </location>
</feature>
<name>A0A0M9A9P1_9HYME</name>
<dbReference type="OrthoDB" id="7613740at2759"/>
<dbReference type="Proteomes" id="UP000053105">
    <property type="component" value="Unassembled WGS sequence"/>
</dbReference>